<accession>A0ACB8B8E7</accession>
<name>A0ACB8B8E7_9AGAM</name>
<evidence type="ECO:0000313" key="1">
    <source>
        <dbReference type="EMBL" id="KAH7921178.1"/>
    </source>
</evidence>
<dbReference type="EMBL" id="MU266538">
    <property type="protein sequence ID" value="KAH7921178.1"/>
    <property type="molecule type" value="Genomic_DNA"/>
</dbReference>
<comment type="caution">
    <text evidence="1">The sequence shown here is derived from an EMBL/GenBank/DDBJ whole genome shotgun (WGS) entry which is preliminary data.</text>
</comment>
<evidence type="ECO:0000313" key="2">
    <source>
        <dbReference type="Proteomes" id="UP000790709"/>
    </source>
</evidence>
<gene>
    <name evidence="1" type="ORF">BV22DRAFT_1132488</name>
</gene>
<sequence length="407" mass="45582">MSAQLLTFSHITAFDIHTLSRNDSFSFHVKARRTIKKTSNAKVAHGKIQWDNALSFDLQGPATLEMHIVHNSDIIMRTEKVMTEDLFVVEAGPVRLGLYGARPGVGIAIGKIVFNVGLYGLKEPTTPNQDTATFHVAPPLSPIILRISKIMCPEYSPKTSLTRPQYQIRMRVGKEVQDTTVSNGAAWDEVFIFNVHPLANLQLQAQVVRPHMARHDTVYGRTGRISTDDLLTSDLHQSSIMNFNVYSEQPGRSIIGELKFRCDRYTLEAFRVASTGIPTLKISNLTVKGLLDPSRLTHTRFYAHVKVGNVIEETAAVAMNPKHEIQWSDGLEFDLDRSRKVEIQLFERGALHPGGKCIMKTDKVRVVENLDSNIPGPVRIKRRLLGMGQGIALGEIEFDMESYNMHS</sequence>
<protein>
    <submittedName>
        <fullName evidence="1">Uncharacterized protein</fullName>
    </submittedName>
</protein>
<reference evidence="1" key="1">
    <citation type="journal article" date="2021" name="New Phytol.">
        <title>Evolutionary innovations through gain and loss of genes in the ectomycorrhizal Boletales.</title>
        <authorList>
            <person name="Wu G."/>
            <person name="Miyauchi S."/>
            <person name="Morin E."/>
            <person name="Kuo A."/>
            <person name="Drula E."/>
            <person name="Varga T."/>
            <person name="Kohler A."/>
            <person name="Feng B."/>
            <person name="Cao Y."/>
            <person name="Lipzen A."/>
            <person name="Daum C."/>
            <person name="Hundley H."/>
            <person name="Pangilinan J."/>
            <person name="Johnson J."/>
            <person name="Barry K."/>
            <person name="LaButti K."/>
            <person name="Ng V."/>
            <person name="Ahrendt S."/>
            <person name="Min B."/>
            <person name="Choi I.G."/>
            <person name="Park H."/>
            <person name="Plett J.M."/>
            <person name="Magnuson J."/>
            <person name="Spatafora J.W."/>
            <person name="Nagy L.G."/>
            <person name="Henrissat B."/>
            <person name="Grigoriev I.V."/>
            <person name="Yang Z.L."/>
            <person name="Xu J."/>
            <person name="Martin F.M."/>
        </authorList>
    </citation>
    <scope>NUCLEOTIDE SEQUENCE</scope>
    <source>
        <strain evidence="1">KUC20120723A-06</strain>
    </source>
</reference>
<dbReference type="Proteomes" id="UP000790709">
    <property type="component" value="Unassembled WGS sequence"/>
</dbReference>
<organism evidence="1 2">
    <name type="scientific">Leucogyrophana mollusca</name>
    <dbReference type="NCBI Taxonomy" id="85980"/>
    <lineage>
        <taxon>Eukaryota</taxon>
        <taxon>Fungi</taxon>
        <taxon>Dikarya</taxon>
        <taxon>Basidiomycota</taxon>
        <taxon>Agaricomycotina</taxon>
        <taxon>Agaricomycetes</taxon>
        <taxon>Agaricomycetidae</taxon>
        <taxon>Boletales</taxon>
        <taxon>Boletales incertae sedis</taxon>
        <taxon>Leucogyrophana</taxon>
    </lineage>
</organism>
<proteinExistence type="predicted"/>
<keyword evidence="2" id="KW-1185">Reference proteome</keyword>